<dbReference type="RefSeq" id="WP_185142491.1">
    <property type="nucleotide sequence ID" value="NZ_JACJVP010000014.1"/>
</dbReference>
<comment type="subcellular location">
    <subcellularLocation>
        <location evidence="2">Cell membrane</location>
        <topology evidence="2">Multi-pass membrane protein</topology>
    </subcellularLocation>
</comment>
<evidence type="ECO:0000256" key="11">
    <source>
        <dbReference type="ARBA" id="ARBA00022989"/>
    </source>
</evidence>
<gene>
    <name evidence="17" type="ORF">H7C19_09905</name>
</gene>
<evidence type="ECO:0000313" key="18">
    <source>
        <dbReference type="Proteomes" id="UP000547209"/>
    </source>
</evidence>
<keyword evidence="10" id="KW-0067">ATP-binding</keyword>
<feature type="transmembrane region" description="Helical" evidence="14">
    <location>
        <begin position="12"/>
        <end position="31"/>
    </location>
</feature>
<dbReference type="GO" id="GO:0005886">
    <property type="term" value="C:plasma membrane"/>
    <property type="evidence" value="ECO:0007669"/>
    <property type="project" value="UniProtKB-SubCell"/>
</dbReference>
<dbReference type="InterPro" id="IPR003594">
    <property type="entry name" value="HATPase_dom"/>
</dbReference>
<dbReference type="SUPFAM" id="SSF55874">
    <property type="entry name" value="ATPase domain of HSP90 chaperone/DNA topoisomerase II/histidine kinase"/>
    <property type="match status" value="1"/>
</dbReference>
<dbReference type="InterPro" id="IPR004358">
    <property type="entry name" value="Sig_transdc_His_kin-like_C"/>
</dbReference>
<evidence type="ECO:0000256" key="10">
    <source>
        <dbReference type="ARBA" id="ARBA00022840"/>
    </source>
</evidence>
<keyword evidence="8" id="KW-0547">Nucleotide-binding</keyword>
<keyword evidence="9 17" id="KW-0418">Kinase</keyword>
<evidence type="ECO:0000256" key="2">
    <source>
        <dbReference type="ARBA" id="ARBA00004651"/>
    </source>
</evidence>
<dbReference type="PANTHER" id="PTHR45528">
    <property type="entry name" value="SENSOR HISTIDINE KINASE CPXA"/>
    <property type="match status" value="1"/>
</dbReference>
<keyword evidence="12" id="KW-0902">Two-component regulatory system</keyword>
<dbReference type="AlphaFoldDB" id="A0A7X0RP88"/>
<dbReference type="PRINTS" id="PR00344">
    <property type="entry name" value="BCTRLSENSOR"/>
</dbReference>
<keyword evidence="7 14" id="KW-0812">Transmembrane</keyword>
<name>A0A7X0RP88_9BACL</name>
<evidence type="ECO:0000256" key="13">
    <source>
        <dbReference type="ARBA" id="ARBA00023136"/>
    </source>
</evidence>
<evidence type="ECO:0000256" key="8">
    <source>
        <dbReference type="ARBA" id="ARBA00022741"/>
    </source>
</evidence>
<feature type="domain" description="HAMP" evidence="16">
    <location>
        <begin position="131"/>
        <end position="174"/>
    </location>
</feature>
<dbReference type="SUPFAM" id="SSF47384">
    <property type="entry name" value="Homodimeric domain of signal transducing histidine kinase"/>
    <property type="match status" value="1"/>
</dbReference>
<dbReference type="SMART" id="SM00304">
    <property type="entry name" value="HAMP"/>
    <property type="match status" value="2"/>
</dbReference>
<dbReference type="Gene3D" id="3.30.565.10">
    <property type="entry name" value="Histidine kinase-like ATPase, C-terminal domain"/>
    <property type="match status" value="1"/>
</dbReference>
<dbReference type="InterPro" id="IPR003660">
    <property type="entry name" value="HAMP_dom"/>
</dbReference>
<feature type="transmembrane region" description="Helical" evidence="14">
    <location>
        <begin position="51"/>
        <end position="76"/>
    </location>
</feature>
<dbReference type="SMART" id="SM00388">
    <property type="entry name" value="HisKA"/>
    <property type="match status" value="1"/>
</dbReference>
<dbReference type="Pfam" id="PF00672">
    <property type="entry name" value="HAMP"/>
    <property type="match status" value="1"/>
</dbReference>
<dbReference type="CDD" id="cd00082">
    <property type="entry name" value="HisKA"/>
    <property type="match status" value="1"/>
</dbReference>
<keyword evidence="5" id="KW-0597">Phosphoprotein</keyword>
<dbReference type="EMBL" id="JACJVP010000014">
    <property type="protein sequence ID" value="MBB6671001.1"/>
    <property type="molecule type" value="Genomic_DNA"/>
</dbReference>
<dbReference type="InterPro" id="IPR003661">
    <property type="entry name" value="HisK_dim/P_dom"/>
</dbReference>
<sequence>MRLKWLYSLRTKFLLYGVSSAALTVALLLIGRQLANYLIGYPPFIPLLRWIINHIGSVPAMTVTGLAVFLALFFMFSMSTIRYLEEIDGALRDIGEGRLDYEIAVRTSDELGQIARSVNRMTGELTAYLAKITSGLEEIAEGRFDRAIPVESGELAKVADSINRMAAQLDRSIQEERNAEKSKNDLITGVSHDLRTPLTSILGFLEVIEQDRYQDEVELRHYVNIAYGKAISLKKLIEDLFEYTRINNGQPLRLAELDLVGFLRQLAEEFVPSLEQAGMSCRVAAPDEPVPILADGDLLVRSFENLISNAIQYGREGRYVDVAIGREEDQAVVRVINYGAPIPQRDLPFIFDRFYRVERSRSKETGGTGLGLAISKSIVEVHGGRITARSDREQTAFEARFPLALSS</sequence>
<evidence type="ECO:0000259" key="16">
    <source>
        <dbReference type="PROSITE" id="PS50885"/>
    </source>
</evidence>
<evidence type="ECO:0000256" key="14">
    <source>
        <dbReference type="SAM" id="Phobius"/>
    </source>
</evidence>
<evidence type="ECO:0000256" key="3">
    <source>
        <dbReference type="ARBA" id="ARBA00012438"/>
    </source>
</evidence>
<dbReference type="CDD" id="cd06225">
    <property type="entry name" value="HAMP"/>
    <property type="match status" value="2"/>
</dbReference>
<feature type="domain" description="HAMP" evidence="16">
    <location>
        <begin position="78"/>
        <end position="130"/>
    </location>
</feature>
<evidence type="ECO:0000256" key="9">
    <source>
        <dbReference type="ARBA" id="ARBA00022777"/>
    </source>
</evidence>
<dbReference type="PROSITE" id="PS50885">
    <property type="entry name" value="HAMP"/>
    <property type="match status" value="2"/>
</dbReference>
<dbReference type="InterPro" id="IPR036890">
    <property type="entry name" value="HATPase_C_sf"/>
</dbReference>
<dbReference type="SUPFAM" id="SSF158472">
    <property type="entry name" value="HAMP domain-like"/>
    <property type="match status" value="1"/>
</dbReference>
<dbReference type="Proteomes" id="UP000547209">
    <property type="component" value="Unassembled WGS sequence"/>
</dbReference>
<accession>A0A7X0RP88</accession>
<keyword evidence="4" id="KW-1003">Cell membrane</keyword>
<comment type="catalytic activity">
    <reaction evidence="1">
        <text>ATP + protein L-histidine = ADP + protein N-phospho-L-histidine.</text>
        <dbReference type="EC" id="2.7.13.3"/>
    </reaction>
</comment>
<evidence type="ECO:0000256" key="5">
    <source>
        <dbReference type="ARBA" id="ARBA00022553"/>
    </source>
</evidence>
<dbReference type="InterPro" id="IPR036097">
    <property type="entry name" value="HisK_dim/P_sf"/>
</dbReference>
<feature type="domain" description="Histidine kinase" evidence="15">
    <location>
        <begin position="189"/>
        <end position="405"/>
    </location>
</feature>
<evidence type="ECO:0000256" key="7">
    <source>
        <dbReference type="ARBA" id="ARBA00022692"/>
    </source>
</evidence>
<evidence type="ECO:0000256" key="12">
    <source>
        <dbReference type="ARBA" id="ARBA00023012"/>
    </source>
</evidence>
<dbReference type="InterPro" id="IPR005467">
    <property type="entry name" value="His_kinase_dom"/>
</dbReference>
<dbReference type="InterPro" id="IPR050398">
    <property type="entry name" value="HssS/ArlS-like"/>
</dbReference>
<keyword evidence="11 14" id="KW-1133">Transmembrane helix</keyword>
<dbReference type="Pfam" id="PF02518">
    <property type="entry name" value="HATPase_c"/>
    <property type="match status" value="1"/>
</dbReference>
<comment type="caution">
    <text evidence="17">The sequence shown here is derived from an EMBL/GenBank/DDBJ whole genome shotgun (WGS) entry which is preliminary data.</text>
</comment>
<keyword evidence="6" id="KW-0808">Transferase</keyword>
<evidence type="ECO:0000256" key="4">
    <source>
        <dbReference type="ARBA" id="ARBA00022475"/>
    </source>
</evidence>
<dbReference type="Gene3D" id="6.10.340.10">
    <property type="match status" value="2"/>
</dbReference>
<keyword evidence="18" id="KW-1185">Reference proteome</keyword>
<dbReference type="FunFam" id="3.30.565.10:FF:000013">
    <property type="entry name" value="Two-component sensor histidine kinase"/>
    <property type="match status" value="1"/>
</dbReference>
<protein>
    <recommendedName>
        <fullName evidence="3">histidine kinase</fullName>
        <ecNumber evidence="3">2.7.13.3</ecNumber>
    </recommendedName>
</protein>
<reference evidence="17 18" key="1">
    <citation type="submission" date="2020-08" db="EMBL/GenBank/DDBJ databases">
        <title>Cohnella phylogeny.</title>
        <authorList>
            <person name="Dunlap C."/>
        </authorList>
    </citation>
    <scope>NUCLEOTIDE SEQUENCE [LARGE SCALE GENOMIC DNA]</scope>
    <source>
        <strain evidence="17 18">DSM 28246</strain>
    </source>
</reference>
<organism evidence="17 18">
    <name type="scientific">Cohnella nanjingensis</name>
    <dbReference type="NCBI Taxonomy" id="1387779"/>
    <lineage>
        <taxon>Bacteria</taxon>
        <taxon>Bacillati</taxon>
        <taxon>Bacillota</taxon>
        <taxon>Bacilli</taxon>
        <taxon>Bacillales</taxon>
        <taxon>Paenibacillaceae</taxon>
        <taxon>Cohnella</taxon>
    </lineage>
</organism>
<evidence type="ECO:0000259" key="15">
    <source>
        <dbReference type="PROSITE" id="PS50109"/>
    </source>
</evidence>
<evidence type="ECO:0000256" key="1">
    <source>
        <dbReference type="ARBA" id="ARBA00000085"/>
    </source>
</evidence>
<proteinExistence type="predicted"/>
<dbReference type="GO" id="GO:0000155">
    <property type="term" value="F:phosphorelay sensor kinase activity"/>
    <property type="evidence" value="ECO:0007669"/>
    <property type="project" value="InterPro"/>
</dbReference>
<dbReference type="EC" id="2.7.13.3" evidence="3"/>
<evidence type="ECO:0000313" key="17">
    <source>
        <dbReference type="EMBL" id="MBB6671001.1"/>
    </source>
</evidence>
<dbReference type="SMART" id="SM00387">
    <property type="entry name" value="HATPase_c"/>
    <property type="match status" value="1"/>
</dbReference>
<dbReference type="Gene3D" id="1.10.287.130">
    <property type="match status" value="1"/>
</dbReference>
<dbReference type="PANTHER" id="PTHR45528:SF1">
    <property type="entry name" value="SENSOR HISTIDINE KINASE CPXA"/>
    <property type="match status" value="1"/>
</dbReference>
<dbReference type="Pfam" id="PF00512">
    <property type="entry name" value="HisKA"/>
    <property type="match status" value="1"/>
</dbReference>
<dbReference type="GO" id="GO:0005524">
    <property type="term" value="F:ATP binding"/>
    <property type="evidence" value="ECO:0007669"/>
    <property type="project" value="UniProtKB-KW"/>
</dbReference>
<dbReference type="CDD" id="cd00075">
    <property type="entry name" value="HATPase"/>
    <property type="match status" value="1"/>
</dbReference>
<dbReference type="FunFam" id="1.10.287.130:FF:000008">
    <property type="entry name" value="Two-component sensor histidine kinase"/>
    <property type="match status" value="1"/>
</dbReference>
<keyword evidence="13 14" id="KW-0472">Membrane</keyword>
<dbReference type="PROSITE" id="PS50109">
    <property type="entry name" value="HIS_KIN"/>
    <property type="match status" value="1"/>
</dbReference>
<evidence type="ECO:0000256" key="6">
    <source>
        <dbReference type="ARBA" id="ARBA00022679"/>
    </source>
</evidence>